<dbReference type="EMBL" id="CP000582">
    <property type="protein sequence ID" value="ABO94620.1"/>
    <property type="molecule type" value="Genomic_DNA"/>
</dbReference>
<dbReference type="Gramene" id="ABO94620">
    <property type="protein sequence ID" value="ABO94620"/>
    <property type="gene ID" value="OSTLU_29904"/>
</dbReference>
<keyword evidence="6" id="KW-1185">Reference proteome</keyword>
<dbReference type="GO" id="GO:0003723">
    <property type="term" value="F:RNA binding"/>
    <property type="evidence" value="ECO:0007669"/>
    <property type="project" value="InterPro"/>
</dbReference>
<dbReference type="Gene3D" id="2.30.30.30">
    <property type="match status" value="1"/>
</dbReference>
<feature type="domain" description="KOW" evidence="4">
    <location>
        <begin position="26"/>
        <end position="53"/>
    </location>
</feature>
<dbReference type="InterPro" id="IPR041988">
    <property type="entry name" value="Ribosomal_uL24_KOW"/>
</dbReference>
<dbReference type="SMART" id="SM00739">
    <property type="entry name" value="KOW"/>
    <property type="match status" value="1"/>
</dbReference>
<protein>
    <submittedName>
        <fullName evidence="5">Putative mitochondrial ribosomal protein L24</fullName>
    </submittedName>
</protein>
<accession>A4RTE6</accession>
<dbReference type="KEGG" id="olu:OSTLU_29904"/>
<dbReference type="AlphaFoldDB" id="A4RTE6"/>
<dbReference type="STRING" id="436017.A4RTE6"/>
<dbReference type="GO" id="GO:1990904">
    <property type="term" value="C:ribonucleoprotein complex"/>
    <property type="evidence" value="ECO:0007669"/>
    <property type="project" value="UniProtKB-KW"/>
</dbReference>
<dbReference type="CDD" id="cd06089">
    <property type="entry name" value="KOW_RPL26"/>
    <property type="match status" value="1"/>
</dbReference>
<dbReference type="eggNOG" id="KOG1708">
    <property type="taxonomic scope" value="Eukaryota"/>
</dbReference>
<dbReference type="SUPFAM" id="SSF50104">
    <property type="entry name" value="Translation proteins SH3-like domain"/>
    <property type="match status" value="1"/>
</dbReference>
<dbReference type="GO" id="GO:0003735">
    <property type="term" value="F:structural constituent of ribosome"/>
    <property type="evidence" value="ECO:0007669"/>
    <property type="project" value="InterPro"/>
</dbReference>
<evidence type="ECO:0000256" key="3">
    <source>
        <dbReference type="ARBA" id="ARBA00023274"/>
    </source>
</evidence>
<gene>
    <name evidence="5" type="primary">MRPL24</name>
    <name evidence="5" type="ORF">OSTLU_29904</name>
</gene>
<dbReference type="Pfam" id="PF17136">
    <property type="entry name" value="ribosomal_L24"/>
    <property type="match status" value="1"/>
</dbReference>
<evidence type="ECO:0000313" key="5">
    <source>
        <dbReference type="EMBL" id="ABO94620.1"/>
    </source>
</evidence>
<dbReference type="GO" id="GO:0005840">
    <property type="term" value="C:ribosome"/>
    <property type="evidence" value="ECO:0007669"/>
    <property type="project" value="UniProtKB-KW"/>
</dbReference>
<dbReference type="Proteomes" id="UP000001568">
    <property type="component" value="Chromosome 2"/>
</dbReference>
<dbReference type="Pfam" id="PF00467">
    <property type="entry name" value="KOW"/>
    <property type="match status" value="1"/>
</dbReference>
<dbReference type="NCBIfam" id="TIGR01079">
    <property type="entry name" value="rplX_bact"/>
    <property type="match status" value="1"/>
</dbReference>
<dbReference type="OrthoDB" id="359154at2759"/>
<dbReference type="GO" id="GO:0006412">
    <property type="term" value="P:translation"/>
    <property type="evidence" value="ECO:0007669"/>
    <property type="project" value="InterPro"/>
</dbReference>
<name>A4RTE6_OSTLU</name>
<proteinExistence type="inferred from homology"/>
<dbReference type="InterPro" id="IPR008991">
    <property type="entry name" value="Translation_prot_SH3-like_sf"/>
</dbReference>
<sequence>MSQPFRKAAHKLKRLARNAIADSSWNIYRGDRVVVTRGRDRGQTGVVREVDRERSLVYVTGVNLVKKHARGDGETPGQIVAREAALRYSSVALADPANGHPVRVTRMFLDDGTKVRVSRGRLASGSVIPMPGEAMGRRTVRATGRGPADAASEVAARTSREATGKTFLEVFGGGSSES</sequence>
<dbReference type="InterPro" id="IPR057264">
    <property type="entry name" value="Ribosomal_uL24_C"/>
</dbReference>
<dbReference type="HOGENOM" id="CLU_093315_0_2_1"/>
<dbReference type="InterPro" id="IPR014722">
    <property type="entry name" value="Rib_uL2_dom2"/>
</dbReference>
<evidence type="ECO:0000256" key="2">
    <source>
        <dbReference type="ARBA" id="ARBA00022980"/>
    </source>
</evidence>
<reference evidence="5 6" key="1">
    <citation type="journal article" date="2007" name="Proc. Natl. Acad. Sci. U.S.A.">
        <title>The tiny eukaryote Ostreococcus provides genomic insights into the paradox of plankton speciation.</title>
        <authorList>
            <person name="Palenik B."/>
            <person name="Grimwood J."/>
            <person name="Aerts A."/>
            <person name="Rouze P."/>
            <person name="Salamov A."/>
            <person name="Putnam N."/>
            <person name="Dupont C."/>
            <person name="Jorgensen R."/>
            <person name="Derelle E."/>
            <person name="Rombauts S."/>
            <person name="Zhou K."/>
            <person name="Otillar R."/>
            <person name="Merchant S.S."/>
            <person name="Podell S."/>
            <person name="Gaasterland T."/>
            <person name="Napoli C."/>
            <person name="Gendler K."/>
            <person name="Manuell A."/>
            <person name="Tai V."/>
            <person name="Vallon O."/>
            <person name="Piganeau G."/>
            <person name="Jancek S."/>
            <person name="Heijde M."/>
            <person name="Jabbari K."/>
            <person name="Bowler C."/>
            <person name="Lohr M."/>
            <person name="Robbens S."/>
            <person name="Werner G."/>
            <person name="Dubchak I."/>
            <person name="Pazour G.J."/>
            <person name="Ren Q."/>
            <person name="Paulsen I."/>
            <person name="Delwiche C."/>
            <person name="Schmutz J."/>
            <person name="Rokhsar D."/>
            <person name="Van de Peer Y."/>
            <person name="Moreau H."/>
            <person name="Grigoriev I.V."/>
        </authorList>
    </citation>
    <scope>NUCLEOTIDE SEQUENCE [LARGE SCALE GENOMIC DNA]</scope>
    <source>
        <strain evidence="5 6">CCE9901</strain>
    </source>
</reference>
<comment type="similarity">
    <text evidence="1">Belongs to the universal ribosomal protein uL24 family.</text>
</comment>
<dbReference type="PANTHER" id="PTHR12903">
    <property type="entry name" value="MITOCHONDRIAL RIBOSOMAL PROTEIN L24"/>
    <property type="match status" value="1"/>
</dbReference>
<evidence type="ECO:0000256" key="1">
    <source>
        <dbReference type="ARBA" id="ARBA00010618"/>
    </source>
</evidence>
<keyword evidence="3" id="KW-0687">Ribonucleoprotein</keyword>
<dbReference type="RefSeq" id="XP_001416327.1">
    <property type="nucleotide sequence ID" value="XM_001416290.1"/>
</dbReference>
<dbReference type="GeneID" id="5000506"/>
<dbReference type="InterPro" id="IPR005824">
    <property type="entry name" value="KOW"/>
</dbReference>
<dbReference type="HAMAP" id="MF_01326_B">
    <property type="entry name" value="Ribosomal_uL24_B"/>
    <property type="match status" value="1"/>
</dbReference>
<evidence type="ECO:0000259" key="4">
    <source>
        <dbReference type="SMART" id="SM00739"/>
    </source>
</evidence>
<organism evidence="5 6">
    <name type="scientific">Ostreococcus lucimarinus (strain CCE9901)</name>
    <dbReference type="NCBI Taxonomy" id="436017"/>
    <lineage>
        <taxon>Eukaryota</taxon>
        <taxon>Viridiplantae</taxon>
        <taxon>Chlorophyta</taxon>
        <taxon>Mamiellophyceae</taxon>
        <taxon>Mamiellales</taxon>
        <taxon>Bathycoccaceae</taxon>
        <taxon>Ostreococcus</taxon>
    </lineage>
</organism>
<dbReference type="OMA" id="GRACKVG"/>
<keyword evidence="2 5" id="KW-0689">Ribosomal protein</keyword>
<evidence type="ECO:0000313" key="6">
    <source>
        <dbReference type="Proteomes" id="UP000001568"/>
    </source>
</evidence>
<dbReference type="InterPro" id="IPR003256">
    <property type="entry name" value="Ribosomal_uL24"/>
</dbReference>